<comment type="caution">
    <text evidence="1">The sequence shown here is derived from an EMBL/GenBank/DDBJ whole genome shotgun (WGS) entry which is preliminary data.</text>
</comment>
<accession>A0ACC1B6T1</accession>
<organism evidence="1 2">
    <name type="scientific">Pistacia atlantica</name>
    <dbReference type="NCBI Taxonomy" id="434234"/>
    <lineage>
        <taxon>Eukaryota</taxon>
        <taxon>Viridiplantae</taxon>
        <taxon>Streptophyta</taxon>
        <taxon>Embryophyta</taxon>
        <taxon>Tracheophyta</taxon>
        <taxon>Spermatophyta</taxon>
        <taxon>Magnoliopsida</taxon>
        <taxon>eudicotyledons</taxon>
        <taxon>Gunneridae</taxon>
        <taxon>Pentapetalae</taxon>
        <taxon>rosids</taxon>
        <taxon>malvids</taxon>
        <taxon>Sapindales</taxon>
        <taxon>Anacardiaceae</taxon>
        <taxon>Pistacia</taxon>
    </lineage>
</organism>
<sequence length="479" mass="53775">MRHLETAEEWLRPFVVSKAWDYCVVWKLGDDPSRFIEWMGCCCSGGGGSYVNVNVKEEREVEVPLCRDVHFKHPVRTKACEALALLPSFVPLYSGIHGEMVTAKKPRWLSHAHASDSIPSHESIGTRVFVPVFGGLIELFAAKNIPEDPKFLELIIAHCNFSTEQVLSAGSYTNVDLNESFDPLLEENSQTCPLPLHLLTFIPRIHVLPRVTQFSTHLSYEGSSSSYNASNENPLFDSNYGYAPLNGHLQQSIMKSSSHKKSKYDNNVLKEQTGLVLGCDKKALKGIEGAIRKPGREHCHSKNLITERKRRNRINDGLLALRALVPNISKMDKISILGDAIEYIKELLQEIKNLQDELKEIEEQDCQKENAEIKPSKLDALREGTTNMSPTEHNKNSSCCGENRKTEVQIEVDHISKRDFLIKLLCDQKQGGFAKLMKAINFLDLQVVDANVTTSNGKVLNILRVEVIQDSSVDVLTLL</sequence>
<gene>
    <name evidence="1" type="ORF">Patl1_16125</name>
</gene>
<keyword evidence="2" id="KW-1185">Reference proteome</keyword>
<name>A0ACC1B6T1_9ROSI</name>
<dbReference type="Proteomes" id="UP001164250">
    <property type="component" value="Chromosome 6"/>
</dbReference>
<dbReference type="EMBL" id="CM047902">
    <property type="protein sequence ID" value="KAJ0094591.1"/>
    <property type="molecule type" value="Genomic_DNA"/>
</dbReference>
<protein>
    <submittedName>
        <fullName evidence="1">Uncharacterized protein</fullName>
    </submittedName>
</protein>
<reference evidence="2" key="1">
    <citation type="journal article" date="2023" name="G3 (Bethesda)">
        <title>Genome assembly and association tests identify interacting loci associated with vigor, precocity, and sex in interspecific pistachio rootstocks.</title>
        <authorList>
            <person name="Palmer W."/>
            <person name="Jacygrad E."/>
            <person name="Sagayaradj S."/>
            <person name="Cavanaugh K."/>
            <person name="Han R."/>
            <person name="Bertier L."/>
            <person name="Beede B."/>
            <person name="Kafkas S."/>
            <person name="Golino D."/>
            <person name="Preece J."/>
            <person name="Michelmore R."/>
        </authorList>
    </citation>
    <scope>NUCLEOTIDE SEQUENCE [LARGE SCALE GENOMIC DNA]</scope>
</reference>
<evidence type="ECO:0000313" key="1">
    <source>
        <dbReference type="EMBL" id="KAJ0094591.1"/>
    </source>
</evidence>
<evidence type="ECO:0000313" key="2">
    <source>
        <dbReference type="Proteomes" id="UP001164250"/>
    </source>
</evidence>
<proteinExistence type="predicted"/>